<dbReference type="EMBL" id="MT330372">
    <property type="protein sequence ID" value="QJI52295.1"/>
    <property type="molecule type" value="Genomic_DNA"/>
</dbReference>
<name>A0A6M3YNR9_9CAUD</name>
<dbReference type="Proteomes" id="UP000502753">
    <property type="component" value="Segment"/>
</dbReference>
<reference evidence="1 2" key="1">
    <citation type="submission" date="2020-04" db="EMBL/GenBank/DDBJ databases">
        <title>Characterization and complete genome analysis of a novel phage JC01 infecting Cronobacter sakazakii.</title>
        <authorList>
            <person name="Jiang J."/>
            <person name="Zhao C."/>
            <person name="Tie D."/>
            <person name="Li Z."/>
        </authorList>
    </citation>
    <scope>NUCLEOTIDE SEQUENCE [LARGE SCALE GENOMIC DNA]</scope>
</reference>
<dbReference type="KEGG" id="vg:62681198"/>
<sequence>MSNNPNVAGKQHRRTMAAHYDRLTRMDTDMELWLTQIEEELHAFYPVLLNELAESTNPEDEALFNDLDKQYSRQCASLQAARERMTEALTHVRKAVVPGAQEKTFINVTPETFQ</sequence>
<proteinExistence type="predicted"/>
<keyword evidence="2" id="KW-1185">Reference proteome</keyword>
<evidence type="ECO:0000313" key="2">
    <source>
        <dbReference type="Proteomes" id="UP000502753"/>
    </source>
</evidence>
<dbReference type="RefSeq" id="YP_009998607.1">
    <property type="nucleotide sequence ID" value="NC_052989.1"/>
</dbReference>
<evidence type="ECO:0000313" key="1">
    <source>
        <dbReference type="EMBL" id="QJI52295.1"/>
    </source>
</evidence>
<protein>
    <submittedName>
        <fullName evidence="1">Uncharacterized protein</fullName>
    </submittedName>
</protein>
<organism evidence="1 2">
    <name type="scientific">Cronobacter phage JC01</name>
    <dbReference type="NCBI Taxonomy" id="2729575"/>
    <lineage>
        <taxon>Viruses</taxon>
        <taxon>Duplodnaviria</taxon>
        <taxon>Heunggongvirae</taxon>
        <taxon>Uroviricota</taxon>
        <taxon>Caudoviricetes</taxon>
        <taxon>Casjensviridae</taxon>
        <taxon>Jacunavirus</taxon>
        <taxon>Jacunavirus JC01</taxon>
    </lineage>
</organism>
<dbReference type="GeneID" id="62681198"/>
<accession>A0A6M3YNR9</accession>